<accession>A0A4Q7UAC4</accession>
<evidence type="ECO:0000259" key="12">
    <source>
        <dbReference type="Pfam" id="PF17851"/>
    </source>
</evidence>
<dbReference type="InterPro" id="IPR037054">
    <property type="entry name" value="A-glucoronidase_C_sf"/>
</dbReference>
<evidence type="ECO:0000256" key="5">
    <source>
        <dbReference type="ARBA" id="ARBA00023295"/>
    </source>
</evidence>
<evidence type="ECO:0000256" key="2">
    <source>
        <dbReference type="ARBA" id="ARBA00022651"/>
    </source>
</evidence>
<comment type="subunit">
    <text evidence="7">Homodimer.</text>
</comment>
<name>A0A4Q7UAC4_9ACTN</name>
<dbReference type="InterPro" id="IPR041542">
    <property type="entry name" value="GH43_C2"/>
</dbReference>
<dbReference type="InterPro" id="IPR011099">
    <property type="entry name" value="Glyco_hydro_67_C"/>
</dbReference>
<reference evidence="13 14" key="1">
    <citation type="submission" date="2019-02" db="EMBL/GenBank/DDBJ databases">
        <title>Sequencing the genomes of 1000 actinobacteria strains.</title>
        <authorList>
            <person name="Klenk H.-P."/>
        </authorList>
    </citation>
    <scope>NUCLEOTIDE SEQUENCE [LARGE SCALE GENOMIC DNA]</scope>
    <source>
        <strain evidence="13 14">DSM 45888</strain>
    </source>
</reference>
<dbReference type="GO" id="GO:0033939">
    <property type="term" value="F:xylan alpha-1,2-glucuronosidase activity"/>
    <property type="evidence" value="ECO:0007669"/>
    <property type="project" value="UniProtKB-EC"/>
</dbReference>
<keyword evidence="3 7" id="KW-0378">Hydrolase</keyword>
<feature type="domain" description="Glycosyl hydrolase family 67 catalytic" evidence="11">
    <location>
        <begin position="205"/>
        <end position="559"/>
    </location>
</feature>
<evidence type="ECO:0000256" key="6">
    <source>
        <dbReference type="ARBA" id="ARBA00023326"/>
    </source>
</evidence>
<comment type="caution">
    <text evidence="13">The sequence shown here is derived from an EMBL/GenBank/DDBJ whole genome shotgun (WGS) entry which is preliminary data.</text>
</comment>
<evidence type="ECO:0000256" key="4">
    <source>
        <dbReference type="ARBA" id="ARBA00023277"/>
    </source>
</evidence>
<dbReference type="AlphaFoldDB" id="A0A4Q7UAC4"/>
<dbReference type="Gene3D" id="2.60.120.200">
    <property type="match status" value="1"/>
</dbReference>
<dbReference type="InterPro" id="IPR029018">
    <property type="entry name" value="Hex-like_dom2"/>
</dbReference>
<dbReference type="SUPFAM" id="SSF49899">
    <property type="entry name" value="Concanavalin A-like lectins/glucanases"/>
    <property type="match status" value="1"/>
</dbReference>
<dbReference type="Pfam" id="PF03648">
    <property type="entry name" value="Glyco_hydro_67N"/>
    <property type="match status" value="1"/>
</dbReference>
<dbReference type="SUPFAM" id="SSF55545">
    <property type="entry name" value="beta-N-acetylhexosaminidase-like domain"/>
    <property type="match status" value="1"/>
</dbReference>
<gene>
    <name evidence="13" type="ORF">EV382_1122</name>
</gene>
<evidence type="ECO:0000313" key="13">
    <source>
        <dbReference type="EMBL" id="RZT77946.1"/>
    </source>
</evidence>
<keyword evidence="6 7" id="KW-0624">Polysaccharide degradation</keyword>
<keyword evidence="14" id="KW-1185">Reference proteome</keyword>
<keyword evidence="8" id="KW-0732">Signal</keyword>
<dbReference type="Pfam" id="PF17851">
    <property type="entry name" value="GH43_C2"/>
    <property type="match status" value="1"/>
</dbReference>
<dbReference type="EMBL" id="SHKK01000001">
    <property type="protein sequence ID" value="RZT77946.1"/>
    <property type="molecule type" value="Genomic_DNA"/>
</dbReference>
<feature type="chain" id="PRO_5020837366" description="Xylan alpha-1,2-glucuronidase" evidence="8">
    <location>
        <begin position="38"/>
        <end position="1158"/>
    </location>
</feature>
<feature type="domain" description="Glycosyl hydrolase family 67 C-terminal" evidence="10">
    <location>
        <begin position="561"/>
        <end position="782"/>
    </location>
</feature>
<evidence type="ECO:0000313" key="14">
    <source>
        <dbReference type="Proteomes" id="UP000293781"/>
    </source>
</evidence>
<dbReference type="InterPro" id="IPR005154">
    <property type="entry name" value="Glyco_hydro_67_aGlcAse_N"/>
</dbReference>
<dbReference type="InterPro" id="IPR013320">
    <property type="entry name" value="ConA-like_dom_sf"/>
</dbReference>
<feature type="domain" description="Beta-xylosidase C-terminal Concanavalin A-like" evidence="12">
    <location>
        <begin position="954"/>
        <end position="1151"/>
    </location>
</feature>
<feature type="domain" description="Alpha glucuronidase N-terminal" evidence="9">
    <location>
        <begin position="101"/>
        <end position="200"/>
    </location>
</feature>
<dbReference type="Pfam" id="PF07477">
    <property type="entry name" value="Glyco_hydro_67C"/>
    <property type="match status" value="1"/>
</dbReference>
<evidence type="ECO:0000256" key="1">
    <source>
        <dbReference type="ARBA" id="ARBA00008833"/>
    </source>
</evidence>
<comment type="catalytic activity">
    <reaction evidence="7">
        <text>Hydrolysis of (1-&gt;2)-alpha-D-(4-O-methyl)glucuronosyl links in the main chain of hardwood xylans.</text>
        <dbReference type="EC" id="3.2.1.131"/>
    </reaction>
</comment>
<keyword evidence="2 7" id="KW-0858">Xylan degradation</keyword>
<dbReference type="PANTHER" id="PTHR39207">
    <property type="entry name" value="ALPHA-GLUCURONIDASE A"/>
    <property type="match status" value="1"/>
</dbReference>
<dbReference type="Proteomes" id="UP000293781">
    <property type="component" value="Unassembled WGS sequence"/>
</dbReference>
<evidence type="ECO:0000259" key="9">
    <source>
        <dbReference type="Pfam" id="PF03648"/>
    </source>
</evidence>
<dbReference type="Gene3D" id="3.20.20.80">
    <property type="entry name" value="Glycosidases"/>
    <property type="match status" value="1"/>
</dbReference>
<dbReference type="EC" id="3.2.1.131" evidence="7"/>
<protein>
    <recommendedName>
        <fullName evidence="7">Xylan alpha-1,2-glucuronidase</fullName>
        <ecNumber evidence="7">3.2.1.131</ecNumber>
    </recommendedName>
</protein>
<dbReference type="Gene3D" id="3.90.1330.10">
    <property type="entry name" value="Alpha-glucuronidase, C-terminal domain"/>
    <property type="match status" value="1"/>
</dbReference>
<dbReference type="InterPro" id="IPR017853">
    <property type="entry name" value="GH"/>
</dbReference>
<dbReference type="OrthoDB" id="339499at2"/>
<evidence type="ECO:0000256" key="3">
    <source>
        <dbReference type="ARBA" id="ARBA00022801"/>
    </source>
</evidence>
<organism evidence="13 14">
    <name type="scientific">Micromonospora violae</name>
    <dbReference type="NCBI Taxonomy" id="1278207"/>
    <lineage>
        <taxon>Bacteria</taxon>
        <taxon>Bacillati</taxon>
        <taxon>Actinomycetota</taxon>
        <taxon>Actinomycetes</taxon>
        <taxon>Micromonosporales</taxon>
        <taxon>Micromonosporaceae</taxon>
        <taxon>Micromonospora</taxon>
    </lineage>
</organism>
<dbReference type="SUPFAM" id="SSF51445">
    <property type="entry name" value="(Trans)glycosidases"/>
    <property type="match status" value="1"/>
</dbReference>
<dbReference type="Pfam" id="PF07488">
    <property type="entry name" value="Glyco_hydro_67M"/>
    <property type="match status" value="1"/>
</dbReference>
<keyword evidence="5 7" id="KW-0326">Glycosidase</keyword>
<dbReference type="GO" id="GO:0046559">
    <property type="term" value="F:alpha-glucuronidase activity"/>
    <property type="evidence" value="ECO:0007669"/>
    <property type="project" value="InterPro"/>
</dbReference>
<dbReference type="PANTHER" id="PTHR39207:SF1">
    <property type="entry name" value="ALPHA-GLUCURONIDASE A"/>
    <property type="match status" value="1"/>
</dbReference>
<keyword evidence="4 7" id="KW-0119">Carbohydrate metabolism</keyword>
<evidence type="ECO:0000256" key="7">
    <source>
        <dbReference type="RuleBase" id="RU361198"/>
    </source>
</evidence>
<proteinExistence type="inferred from homology"/>
<dbReference type="RefSeq" id="WP_130400525.1">
    <property type="nucleotide sequence ID" value="NZ_SHKK01000001.1"/>
</dbReference>
<evidence type="ECO:0000259" key="11">
    <source>
        <dbReference type="Pfam" id="PF07488"/>
    </source>
</evidence>
<dbReference type="Gene3D" id="3.30.379.10">
    <property type="entry name" value="Chitobiase/beta-hexosaminidase domain 2-like"/>
    <property type="match status" value="1"/>
</dbReference>
<dbReference type="GO" id="GO:0045493">
    <property type="term" value="P:xylan catabolic process"/>
    <property type="evidence" value="ECO:0007669"/>
    <property type="project" value="UniProtKB-KW"/>
</dbReference>
<evidence type="ECO:0000259" key="10">
    <source>
        <dbReference type="Pfam" id="PF07477"/>
    </source>
</evidence>
<sequence>MIRGSTPRLRRTLIVVGTVLATVAATLTVATTTPAAAAPSADDYNGSDLWLRYVPVDDAKLLRDYRRSATAIVVENADATTVHRHTTDLAMAPGSREKLAESTLGAARDELVRGLGGLLGQPIPVATGDGGTVPDGTVLDGAVVVGTPTSSPLVGRTVAARDLAAVGDEGYLVRSVSKGRERFTVIAGNTDLGALYGTFAFLRLLQTQKPIDHLRVAESPKIKHRLLNNWETERLYAGNNPSGLGGLNGESGAIFNFAATGASAGRNLPVILDRYLVMARALASLGINGITINNVNADNAYLTSARIAQEAALADALRPYGIRLGLSIRYTAPTDSRFAPDTLTNSQLDPYGADFRGWWHRRAQQIQSAIPDFMGLTVKANSEGQPGPQDFGYDHGDGANAIAAAVAPLGMTVHWRTFVYNAEVDNDRLKRAYLEFGPIDDEVQPDGSRGRFADNVFLQTKNGPLDFQAREPIHPMFGRMENTNQALELQITQEYTGQNWMLAYLGPMYEEILKTDTYATDATGKLLKKRLVGNIVDGTAQHHPDTAIVGVANLGNADNLTGHHFAQANLFSFGRQAWDWTLDSADIATEWTRMTWSNDRRVVDTIRKMMMGSWESLVSYQTPLGIGHQFAEGAHYRPDPADWAGRDDWSPIYYNKADSVGLGFDRSPTGSNLAAQYFPRLQQRYGNIDSVPENLLMWFHHVPWGHRMDSGRTFWDELVYRYQMGVQYVTWMRETWDTLQPHIDARRFAEVRAKLAVHEADAADWRDTSVNYWKEFSGRDVPVDDAPLSATIVVNGKQFGGFNLSDTSYTIPVPAGASPTITKVRTTDRKARYKVISQAASVPGQAIVKVTTESFFGPLVKNYVFNLVPDTTLTTLRVDGERLASFSPTVLRYNALTPAGVTTVPTVTASAADPAASVAVEQATSPTGQARVTVTNGGASSVYTVDLNTTLTGSDEFDSAQLGPQWQWVRPDESRQRLADGSLIVTAQQGDLQGNTNTARNLALQDVDGDWTAEARVVFSRPLASNNEQGGVLGYADDNNYVKLAWEMANATAAVNKTRIVFLREQNGTASTLEITGADAQRIVGADGAIWLRLTKIGNSYRAYYSNDGSVYRYLGSTTLNTEPTKAGLLAFNRAGTSTDLDVAFDYFRIESRGEPIP</sequence>
<dbReference type="InterPro" id="IPR011100">
    <property type="entry name" value="Glyco_hydro_67_cat"/>
</dbReference>
<evidence type="ECO:0000256" key="8">
    <source>
        <dbReference type="SAM" id="SignalP"/>
    </source>
</evidence>
<comment type="similarity">
    <text evidence="1 7">Belongs to the glycosyl hydrolase 67 family.</text>
</comment>
<dbReference type="GO" id="GO:0005576">
    <property type="term" value="C:extracellular region"/>
    <property type="evidence" value="ECO:0007669"/>
    <property type="project" value="InterPro"/>
</dbReference>
<feature type="signal peptide" evidence="8">
    <location>
        <begin position="1"/>
        <end position="37"/>
    </location>
</feature>